<evidence type="ECO:0000313" key="13">
    <source>
        <dbReference type="WBParaSite" id="EgrG_000896200"/>
    </source>
</evidence>
<evidence type="ECO:0000256" key="6">
    <source>
        <dbReference type="ARBA" id="ARBA00022989"/>
    </source>
</evidence>
<reference evidence="11 12" key="1">
    <citation type="journal article" date="2013" name="Nature">
        <title>The genomes of four tapeworm species reveal adaptations to parasitism.</title>
        <authorList>
            <person name="Tsai I.J."/>
            <person name="Zarowiecki M."/>
            <person name="Holroyd N."/>
            <person name="Garciarrubio A."/>
            <person name="Sanchez-Flores A."/>
            <person name="Brooks K.L."/>
            <person name="Tracey A."/>
            <person name="Bobes R.J."/>
            <person name="Fragoso G."/>
            <person name="Sciutto E."/>
            <person name="Aslett M."/>
            <person name="Beasley H."/>
            <person name="Bennett H.M."/>
            <person name="Cai J."/>
            <person name="Camicia F."/>
            <person name="Clark R."/>
            <person name="Cucher M."/>
            <person name="De Silva N."/>
            <person name="Day T.A."/>
            <person name="Deplazes P."/>
            <person name="Estrada K."/>
            <person name="Fernandez C."/>
            <person name="Holland P.W."/>
            <person name="Hou J."/>
            <person name="Hu S."/>
            <person name="Huckvale T."/>
            <person name="Hung S.S."/>
            <person name="Kamenetzky L."/>
            <person name="Keane J.A."/>
            <person name="Kiss F."/>
            <person name="Koziol U."/>
            <person name="Lambert O."/>
            <person name="Liu K."/>
            <person name="Luo X."/>
            <person name="Luo Y."/>
            <person name="Macchiaroli N."/>
            <person name="Nichol S."/>
            <person name="Paps J."/>
            <person name="Parkinson J."/>
            <person name="Pouchkina-Stantcheva N."/>
            <person name="Riddiford N."/>
            <person name="Rosenzvit M."/>
            <person name="Salinas G."/>
            <person name="Wasmuth J.D."/>
            <person name="Zamanian M."/>
            <person name="Zheng Y."/>
            <person name="Cai X."/>
            <person name="Soberon X."/>
            <person name="Olson P.D."/>
            <person name="Laclette J.P."/>
            <person name="Brehm K."/>
            <person name="Berriman M."/>
            <person name="Garciarrubio A."/>
            <person name="Bobes R.J."/>
            <person name="Fragoso G."/>
            <person name="Sanchez-Flores A."/>
            <person name="Estrada K."/>
            <person name="Cevallos M.A."/>
            <person name="Morett E."/>
            <person name="Gonzalez V."/>
            <person name="Portillo T."/>
            <person name="Ochoa-Leyva A."/>
            <person name="Jose M.V."/>
            <person name="Sciutto E."/>
            <person name="Landa A."/>
            <person name="Jimenez L."/>
            <person name="Valdes V."/>
            <person name="Carrero J.C."/>
            <person name="Larralde C."/>
            <person name="Morales-Montor J."/>
            <person name="Limon-Lason J."/>
            <person name="Soberon X."/>
            <person name="Laclette J.P."/>
        </authorList>
    </citation>
    <scope>NUCLEOTIDE SEQUENCE [LARGE SCALE GENOMIC DNA]</scope>
</reference>
<proteinExistence type="inferred from homology"/>
<dbReference type="InterPro" id="IPR011691">
    <property type="entry name" value="Vesicle_transpt_SFT2"/>
</dbReference>
<organism evidence="11">
    <name type="scientific">Echinococcus granulosus</name>
    <name type="common">Hydatid tapeworm</name>
    <dbReference type="NCBI Taxonomy" id="6210"/>
    <lineage>
        <taxon>Eukaryota</taxon>
        <taxon>Metazoa</taxon>
        <taxon>Spiralia</taxon>
        <taxon>Lophotrochozoa</taxon>
        <taxon>Platyhelminthes</taxon>
        <taxon>Cestoda</taxon>
        <taxon>Eucestoda</taxon>
        <taxon>Cyclophyllidea</taxon>
        <taxon>Taeniidae</taxon>
        <taxon>Echinococcus</taxon>
        <taxon>Echinococcus granulosus group</taxon>
    </lineage>
</organism>
<feature type="region of interest" description="Disordered" evidence="10">
    <location>
        <begin position="62"/>
        <end position="87"/>
    </location>
</feature>
<dbReference type="GO" id="GO:0005737">
    <property type="term" value="C:cytoplasm"/>
    <property type="evidence" value="ECO:0007669"/>
    <property type="project" value="UniProtKB-ARBA"/>
</dbReference>
<keyword evidence="5 9" id="KW-0653">Protein transport</keyword>
<reference evidence="13" key="3">
    <citation type="submission" date="2020-10" db="UniProtKB">
        <authorList>
            <consortium name="WormBaseParasite"/>
        </authorList>
    </citation>
    <scope>IDENTIFICATION</scope>
</reference>
<keyword evidence="7 9" id="KW-0472">Membrane</keyword>
<evidence type="ECO:0000256" key="8">
    <source>
        <dbReference type="ARBA" id="ARBA00025800"/>
    </source>
</evidence>
<feature type="compositionally biased region" description="Low complexity" evidence="10">
    <location>
        <begin position="75"/>
        <end position="87"/>
    </location>
</feature>
<dbReference type="WBParaSite" id="EgrG_000896200">
    <property type="protein sequence ID" value="EgrG_000896200"/>
    <property type="gene ID" value="EgrG_000896200"/>
</dbReference>
<comment type="similarity">
    <text evidence="8 9">Belongs to the SFT2 family.</text>
</comment>
<dbReference type="AlphaFoldDB" id="A0A068WDL6"/>
<name>A0A068WDL6_ECHGR</name>
<comment type="function">
    <text evidence="1 9">May be involved in fusion of retrograde transport vesicles derived from an endocytic compartment with the Golgi complex.</text>
</comment>
<comment type="caution">
    <text evidence="9">Lacks conserved residue(s) required for the propagation of feature annotation.</text>
</comment>
<feature type="transmembrane region" description="Helical" evidence="9">
    <location>
        <begin position="186"/>
        <end position="215"/>
    </location>
</feature>
<sequence length="256" mass="28515">MLQQKSRTILHILVSYQIRLPRSSGMFGTTFFNKSSPTPSSDYYVFPSVLQSFVNKDTHFNTSSTSDSVPLITDSDGNSSQPPSTSSLFSRRFSMFSAPSDNEPESFRGLSRGQRLLYFGISVFCTSLFFSFALIFIPLLVTPSGLRKFVFMYVLSNVALMFAFAFAFGPWTYAKSLVTRDRLPSTLAYGGSLFLGIYGVVWWRSTFCALLAIVIQIGLGLWQLKQFIWGGAKAFSLFSIFSSLRPGRISGTNLPV</sequence>
<dbReference type="OrthoDB" id="660759at2759"/>
<accession>A0A068WDL6</accession>
<keyword evidence="4 9" id="KW-0812">Transmembrane</keyword>
<feature type="transmembrane region" description="Helical" evidence="9">
    <location>
        <begin position="149"/>
        <end position="174"/>
    </location>
</feature>
<keyword evidence="3 9" id="KW-0813">Transport</keyword>
<reference evidence="11" key="2">
    <citation type="submission" date="2014-06" db="EMBL/GenBank/DDBJ databases">
        <authorList>
            <person name="Aslett M."/>
        </authorList>
    </citation>
    <scope>NUCLEOTIDE SEQUENCE</scope>
</reference>
<dbReference type="GO" id="GO:0015031">
    <property type="term" value="P:protein transport"/>
    <property type="evidence" value="ECO:0007669"/>
    <property type="project" value="UniProtKB-KW"/>
</dbReference>
<dbReference type="PANTHER" id="PTHR23137:SF36">
    <property type="entry name" value="VESICLE TRANSPORT PROTEIN SFT2C"/>
    <property type="match status" value="1"/>
</dbReference>
<evidence type="ECO:0000313" key="12">
    <source>
        <dbReference type="Proteomes" id="UP000492820"/>
    </source>
</evidence>
<evidence type="ECO:0000256" key="10">
    <source>
        <dbReference type="SAM" id="MobiDB-lite"/>
    </source>
</evidence>
<dbReference type="PANTHER" id="PTHR23137">
    <property type="entry name" value="VESICLE TRANSPORT PROTEIN-RELATED"/>
    <property type="match status" value="1"/>
</dbReference>
<evidence type="ECO:0000313" key="11">
    <source>
        <dbReference type="EMBL" id="CDS16537.1"/>
    </source>
</evidence>
<dbReference type="EMBL" id="LK028576">
    <property type="protein sequence ID" value="CDS16537.1"/>
    <property type="molecule type" value="Genomic_DNA"/>
</dbReference>
<evidence type="ECO:0000256" key="9">
    <source>
        <dbReference type="RuleBase" id="RU363111"/>
    </source>
</evidence>
<evidence type="ECO:0000256" key="3">
    <source>
        <dbReference type="ARBA" id="ARBA00022448"/>
    </source>
</evidence>
<keyword evidence="6 9" id="KW-1133">Transmembrane helix</keyword>
<dbReference type="GO" id="GO:0012505">
    <property type="term" value="C:endomembrane system"/>
    <property type="evidence" value="ECO:0007669"/>
    <property type="project" value="UniProtKB-ARBA"/>
</dbReference>
<evidence type="ECO:0000256" key="7">
    <source>
        <dbReference type="ARBA" id="ARBA00023136"/>
    </source>
</evidence>
<gene>
    <name evidence="13" type="primary">EGR_00550</name>
    <name evidence="11" type="ORF">EgrG_000896200</name>
</gene>
<dbReference type="GO" id="GO:0016192">
    <property type="term" value="P:vesicle-mediated transport"/>
    <property type="evidence" value="ECO:0007669"/>
    <property type="project" value="InterPro"/>
</dbReference>
<evidence type="ECO:0000256" key="5">
    <source>
        <dbReference type="ARBA" id="ARBA00022927"/>
    </source>
</evidence>
<feature type="transmembrane region" description="Helical" evidence="9">
    <location>
        <begin position="116"/>
        <end position="137"/>
    </location>
</feature>
<protein>
    <recommendedName>
        <fullName evidence="9">Vesicle transport protein</fullName>
    </recommendedName>
</protein>
<dbReference type="Proteomes" id="UP000492820">
    <property type="component" value="Unassembled WGS sequence"/>
</dbReference>
<evidence type="ECO:0000256" key="2">
    <source>
        <dbReference type="ARBA" id="ARBA00004141"/>
    </source>
</evidence>
<evidence type="ECO:0000256" key="1">
    <source>
        <dbReference type="ARBA" id="ARBA00003566"/>
    </source>
</evidence>
<evidence type="ECO:0000256" key="4">
    <source>
        <dbReference type="ARBA" id="ARBA00022692"/>
    </source>
</evidence>
<dbReference type="Pfam" id="PF04178">
    <property type="entry name" value="Got1"/>
    <property type="match status" value="1"/>
</dbReference>
<comment type="subcellular location">
    <subcellularLocation>
        <location evidence="2 9">Membrane</location>
        <topology evidence="2 9">Multi-pass membrane protein</topology>
    </subcellularLocation>
</comment>
<dbReference type="InterPro" id="IPR007305">
    <property type="entry name" value="Vesicle_transpt_Got1/SFT2"/>
</dbReference>
<dbReference type="GO" id="GO:0016020">
    <property type="term" value="C:membrane"/>
    <property type="evidence" value="ECO:0007669"/>
    <property type="project" value="UniProtKB-SubCell"/>
</dbReference>